<dbReference type="GO" id="GO:0006313">
    <property type="term" value="P:DNA transposition"/>
    <property type="evidence" value="ECO:0007669"/>
    <property type="project" value="InterPro"/>
</dbReference>
<feature type="domain" description="Transposase IS4-like" evidence="1">
    <location>
        <begin position="13"/>
        <end position="100"/>
    </location>
</feature>
<keyword evidence="3" id="KW-1185">Reference proteome</keyword>
<dbReference type="GO" id="GO:0003677">
    <property type="term" value="F:DNA binding"/>
    <property type="evidence" value="ECO:0007669"/>
    <property type="project" value="InterPro"/>
</dbReference>
<name>A0A235B4X6_9BACL</name>
<dbReference type="AlphaFoldDB" id="A0A235B4X6"/>
<sequence length="102" mass="11260">MYSLDWVFVLIHLDAGFVPAKKGGTKVGKTKVGKGSKVFSVVENKKGLPIALLVENANPHEINFAEKIINEIRILQRRGAPIKKPKLLAADKGYQSQAFRAF</sequence>
<dbReference type="Pfam" id="PF01609">
    <property type="entry name" value="DDE_Tnp_1"/>
    <property type="match status" value="1"/>
</dbReference>
<evidence type="ECO:0000259" key="1">
    <source>
        <dbReference type="Pfam" id="PF01609"/>
    </source>
</evidence>
<evidence type="ECO:0000313" key="3">
    <source>
        <dbReference type="Proteomes" id="UP000215459"/>
    </source>
</evidence>
<gene>
    <name evidence="2" type="ORF">CHM34_15280</name>
</gene>
<proteinExistence type="predicted"/>
<dbReference type="EMBL" id="NOWF01000010">
    <property type="protein sequence ID" value="OYD06665.1"/>
    <property type="molecule type" value="Genomic_DNA"/>
</dbReference>
<evidence type="ECO:0000313" key="2">
    <source>
        <dbReference type="EMBL" id="OYD06665.1"/>
    </source>
</evidence>
<dbReference type="GO" id="GO:0004803">
    <property type="term" value="F:transposase activity"/>
    <property type="evidence" value="ECO:0007669"/>
    <property type="project" value="InterPro"/>
</dbReference>
<dbReference type="Proteomes" id="UP000215459">
    <property type="component" value="Unassembled WGS sequence"/>
</dbReference>
<protein>
    <recommendedName>
        <fullName evidence="1">Transposase IS4-like domain-containing protein</fullName>
    </recommendedName>
</protein>
<dbReference type="InterPro" id="IPR002559">
    <property type="entry name" value="Transposase_11"/>
</dbReference>
<reference evidence="2 3" key="1">
    <citation type="submission" date="2017-07" db="EMBL/GenBank/DDBJ databases">
        <title>The genome sequence of Paludifilum halophilum highlights mechanisms for microbial adaptation to high salt environemnts.</title>
        <authorList>
            <person name="Belbahri L."/>
        </authorList>
    </citation>
    <scope>NUCLEOTIDE SEQUENCE [LARGE SCALE GENOMIC DNA]</scope>
    <source>
        <strain evidence="2 3">DSM 102817</strain>
    </source>
</reference>
<dbReference type="OrthoDB" id="192297at2"/>
<accession>A0A235B4X6</accession>
<comment type="caution">
    <text evidence="2">The sequence shown here is derived from an EMBL/GenBank/DDBJ whole genome shotgun (WGS) entry which is preliminary data.</text>
</comment>
<organism evidence="2 3">
    <name type="scientific">Paludifilum halophilum</name>
    <dbReference type="NCBI Taxonomy" id="1642702"/>
    <lineage>
        <taxon>Bacteria</taxon>
        <taxon>Bacillati</taxon>
        <taxon>Bacillota</taxon>
        <taxon>Bacilli</taxon>
        <taxon>Bacillales</taxon>
        <taxon>Thermoactinomycetaceae</taxon>
        <taxon>Paludifilum</taxon>
    </lineage>
</organism>